<evidence type="ECO:0000259" key="22">
    <source>
        <dbReference type="PROSITE" id="PS50290"/>
    </source>
</evidence>
<evidence type="ECO:0000256" key="20">
    <source>
        <dbReference type="RuleBase" id="RU365027"/>
    </source>
</evidence>
<evidence type="ECO:0000256" key="18">
    <source>
        <dbReference type="ARBA" id="ARBA00047899"/>
    </source>
</evidence>
<keyword evidence="26" id="KW-1185">Reference proteome</keyword>
<dbReference type="Gene3D" id="3.30.1010.10">
    <property type="entry name" value="Phosphatidylinositol 3-kinase Catalytic Subunit, Chain A, domain 4"/>
    <property type="match status" value="1"/>
</dbReference>
<comment type="subcellular location">
    <subcellularLocation>
        <location evidence="2 20">Chromosome</location>
        <location evidence="2 20">Telomere</location>
    </subcellularLocation>
    <subcellularLocation>
        <location evidence="1 20">Nucleus</location>
    </subcellularLocation>
</comment>
<evidence type="ECO:0000256" key="4">
    <source>
        <dbReference type="ARBA" id="ARBA00011370"/>
    </source>
</evidence>
<dbReference type="SUPFAM" id="SSF56112">
    <property type="entry name" value="Protein kinase-like (PK-like)"/>
    <property type="match status" value="1"/>
</dbReference>
<feature type="region of interest" description="Disordered" evidence="21">
    <location>
        <begin position="2868"/>
        <end position="2893"/>
    </location>
</feature>
<dbReference type="InterPro" id="IPR036940">
    <property type="entry name" value="PI3/4_kinase_cat_sf"/>
</dbReference>
<evidence type="ECO:0000256" key="1">
    <source>
        <dbReference type="ARBA" id="ARBA00004123"/>
    </source>
</evidence>
<evidence type="ECO:0000256" key="3">
    <source>
        <dbReference type="ARBA" id="ARBA00010769"/>
    </source>
</evidence>
<keyword evidence="14 20" id="KW-0156">Chromatin regulator</keyword>
<dbReference type="PROSITE" id="PS00916">
    <property type="entry name" value="PI3_4_KINASE_2"/>
    <property type="match status" value="1"/>
</dbReference>
<evidence type="ECO:0000256" key="14">
    <source>
        <dbReference type="ARBA" id="ARBA00022853"/>
    </source>
</evidence>
<dbReference type="InParanoid" id="A0A1Y2LLF3"/>
<evidence type="ECO:0000256" key="21">
    <source>
        <dbReference type="SAM" id="MobiDB-lite"/>
    </source>
</evidence>
<dbReference type="GO" id="GO:0000781">
    <property type="term" value="C:chromosome, telomeric region"/>
    <property type="evidence" value="ECO:0007669"/>
    <property type="project" value="UniProtKB-SubCell"/>
</dbReference>
<comment type="function">
    <text evidence="17 20">Serine/threonine protein kinase which activates checkpoint signaling upon genotoxic stresses such as ionizing radiation (IR), ultraviolet light (UV), or DNA replication stalling, thereby acting as a DNA damage sensor. Recognizes the substrate consensus sequence [ST]-Q. Phosphorylates histone H2A to form H2AS128ph (gamma-H2A) at sites of DNA damage, involved in the regulation of DNA damage response mechanism. Required for the control of telomere length and genome stability.</text>
</comment>
<evidence type="ECO:0000256" key="9">
    <source>
        <dbReference type="ARBA" id="ARBA00022679"/>
    </source>
</evidence>
<dbReference type="InterPro" id="IPR014009">
    <property type="entry name" value="PIK_FAT"/>
</dbReference>
<dbReference type="InterPro" id="IPR000403">
    <property type="entry name" value="PI3/4_kinase_cat_dom"/>
</dbReference>
<dbReference type="SMART" id="SM00146">
    <property type="entry name" value="PI3Kc"/>
    <property type="match status" value="1"/>
</dbReference>
<keyword evidence="9 20" id="KW-0808">Transferase</keyword>
<dbReference type="PANTHER" id="PTHR37079:SF4">
    <property type="entry name" value="SERINE_THREONINE-PROTEIN KINASE ATM"/>
    <property type="match status" value="1"/>
</dbReference>
<dbReference type="STRING" id="105696.A0A1Y2LLF3"/>
<evidence type="ECO:0000256" key="6">
    <source>
        <dbReference type="ARBA" id="ARBA00014619"/>
    </source>
</evidence>
<dbReference type="SMART" id="SM01343">
    <property type="entry name" value="FATC"/>
    <property type="match status" value="1"/>
</dbReference>
<comment type="subunit">
    <text evidence="4">Associates with DNA double-strand breaks.</text>
</comment>
<feature type="domain" description="PI3K/PI4K catalytic" evidence="22">
    <location>
        <begin position="2589"/>
        <end position="2915"/>
    </location>
</feature>
<protein>
    <recommendedName>
        <fullName evidence="6 20">Serine/threonine-protein kinase Tel1</fullName>
        <ecNumber evidence="5 20">2.7.11.1</ecNumber>
    </recommendedName>
</protein>
<keyword evidence="13 20" id="KW-0067">ATP-binding</keyword>
<keyword evidence="16 20" id="KW-0539">Nucleus</keyword>
<keyword evidence="10 20" id="KW-0547">Nucleotide-binding</keyword>
<keyword evidence="15 20" id="KW-0779">Telomere</keyword>
<evidence type="ECO:0000256" key="12">
    <source>
        <dbReference type="ARBA" id="ARBA00022777"/>
    </source>
</evidence>
<dbReference type="InterPro" id="IPR044107">
    <property type="entry name" value="PIKKc_ATM"/>
</dbReference>
<dbReference type="EMBL" id="KZ107856">
    <property type="protein sequence ID" value="OSS44766.1"/>
    <property type="molecule type" value="Genomic_DNA"/>
</dbReference>
<dbReference type="GO" id="GO:0005634">
    <property type="term" value="C:nucleus"/>
    <property type="evidence" value="ECO:0007669"/>
    <property type="project" value="UniProtKB-SubCell"/>
</dbReference>
<dbReference type="InterPro" id="IPR021668">
    <property type="entry name" value="TAN"/>
</dbReference>
<keyword evidence="12 20" id="KW-0418">Kinase</keyword>
<evidence type="ECO:0000256" key="7">
    <source>
        <dbReference type="ARBA" id="ARBA00022454"/>
    </source>
</evidence>
<dbReference type="InterPro" id="IPR016024">
    <property type="entry name" value="ARM-type_fold"/>
</dbReference>
<evidence type="ECO:0000256" key="5">
    <source>
        <dbReference type="ARBA" id="ARBA00012513"/>
    </source>
</evidence>
<feature type="domain" description="FAT" evidence="23">
    <location>
        <begin position="1869"/>
        <end position="2475"/>
    </location>
</feature>
<comment type="catalytic activity">
    <reaction evidence="18 20">
        <text>L-threonyl-[protein] + ATP = O-phospho-L-threonyl-[protein] + ADP + H(+)</text>
        <dbReference type="Rhea" id="RHEA:46608"/>
        <dbReference type="Rhea" id="RHEA-COMP:11060"/>
        <dbReference type="Rhea" id="RHEA-COMP:11605"/>
        <dbReference type="ChEBI" id="CHEBI:15378"/>
        <dbReference type="ChEBI" id="CHEBI:30013"/>
        <dbReference type="ChEBI" id="CHEBI:30616"/>
        <dbReference type="ChEBI" id="CHEBI:61977"/>
        <dbReference type="ChEBI" id="CHEBI:456216"/>
        <dbReference type="EC" id="2.7.11.1"/>
    </reaction>
</comment>
<evidence type="ECO:0000313" key="26">
    <source>
        <dbReference type="Proteomes" id="UP000193240"/>
    </source>
</evidence>
<evidence type="ECO:0000256" key="15">
    <source>
        <dbReference type="ARBA" id="ARBA00022895"/>
    </source>
</evidence>
<keyword evidence="7 20" id="KW-0158">Chromosome</keyword>
<evidence type="ECO:0000256" key="13">
    <source>
        <dbReference type="ARBA" id="ARBA00022840"/>
    </source>
</evidence>
<evidence type="ECO:0000256" key="10">
    <source>
        <dbReference type="ARBA" id="ARBA00022741"/>
    </source>
</evidence>
<dbReference type="Pfam" id="PF00454">
    <property type="entry name" value="PI3_PI4_kinase"/>
    <property type="match status" value="1"/>
</dbReference>
<dbReference type="InterPro" id="IPR018936">
    <property type="entry name" value="PI3/4_kinase_CS"/>
</dbReference>
<comment type="catalytic activity">
    <reaction evidence="19">
        <text>L-seryl-[protein] + ATP = O-phospho-L-seryl-[protein] + ADP + H(+)</text>
        <dbReference type="Rhea" id="RHEA:17989"/>
        <dbReference type="Rhea" id="RHEA-COMP:9863"/>
        <dbReference type="Rhea" id="RHEA-COMP:11604"/>
        <dbReference type="ChEBI" id="CHEBI:15378"/>
        <dbReference type="ChEBI" id="CHEBI:29999"/>
        <dbReference type="ChEBI" id="CHEBI:30616"/>
        <dbReference type="ChEBI" id="CHEBI:83421"/>
        <dbReference type="ChEBI" id="CHEBI:456216"/>
        <dbReference type="EC" id="2.7.11.1"/>
    </reaction>
</comment>
<dbReference type="PROSITE" id="PS51189">
    <property type="entry name" value="FAT"/>
    <property type="match status" value="1"/>
</dbReference>
<feature type="region of interest" description="Disordered" evidence="21">
    <location>
        <begin position="177"/>
        <end position="205"/>
    </location>
</feature>
<dbReference type="SUPFAM" id="SSF48371">
    <property type="entry name" value="ARM repeat"/>
    <property type="match status" value="1"/>
</dbReference>
<organism evidence="25 26">
    <name type="scientific">Epicoccum nigrum</name>
    <name type="common">Soil fungus</name>
    <name type="synonym">Epicoccum purpurascens</name>
    <dbReference type="NCBI Taxonomy" id="105696"/>
    <lineage>
        <taxon>Eukaryota</taxon>
        <taxon>Fungi</taxon>
        <taxon>Dikarya</taxon>
        <taxon>Ascomycota</taxon>
        <taxon>Pezizomycotina</taxon>
        <taxon>Dothideomycetes</taxon>
        <taxon>Pleosporomycetidae</taxon>
        <taxon>Pleosporales</taxon>
        <taxon>Pleosporineae</taxon>
        <taxon>Didymellaceae</taxon>
        <taxon>Epicoccum</taxon>
    </lineage>
</organism>
<dbReference type="InterPro" id="IPR011009">
    <property type="entry name" value="Kinase-like_dom_sf"/>
</dbReference>
<dbReference type="SMART" id="SM01342">
    <property type="entry name" value="TAN"/>
    <property type="match status" value="1"/>
</dbReference>
<evidence type="ECO:0000256" key="2">
    <source>
        <dbReference type="ARBA" id="ARBA00004574"/>
    </source>
</evidence>
<dbReference type="PROSITE" id="PS51190">
    <property type="entry name" value="FATC"/>
    <property type="match status" value="1"/>
</dbReference>
<accession>A0A1Y2LLF3</accession>
<dbReference type="CDD" id="cd05171">
    <property type="entry name" value="PIKKc_ATM"/>
    <property type="match status" value="1"/>
</dbReference>
<evidence type="ECO:0000259" key="23">
    <source>
        <dbReference type="PROSITE" id="PS51189"/>
    </source>
</evidence>
<evidence type="ECO:0000256" key="11">
    <source>
        <dbReference type="ARBA" id="ARBA00022763"/>
    </source>
</evidence>
<dbReference type="GO" id="GO:0035556">
    <property type="term" value="P:intracellular signal transduction"/>
    <property type="evidence" value="ECO:0007669"/>
    <property type="project" value="UniProtKB-ARBA"/>
</dbReference>
<evidence type="ECO:0000256" key="16">
    <source>
        <dbReference type="ARBA" id="ARBA00023242"/>
    </source>
</evidence>
<name>A0A1Y2LLF3_EPING</name>
<evidence type="ECO:0000256" key="8">
    <source>
        <dbReference type="ARBA" id="ARBA00022527"/>
    </source>
</evidence>
<dbReference type="FunFam" id="3.30.1010.10:FF:000019">
    <property type="entry name" value="Serine/threonine-protein kinase Tel1"/>
    <property type="match status" value="1"/>
</dbReference>
<proteinExistence type="inferred from homology"/>
<dbReference type="InterPro" id="IPR003152">
    <property type="entry name" value="FATC_dom"/>
</dbReference>
<evidence type="ECO:0000259" key="24">
    <source>
        <dbReference type="PROSITE" id="PS51190"/>
    </source>
</evidence>
<dbReference type="GO" id="GO:0004674">
    <property type="term" value="F:protein serine/threonine kinase activity"/>
    <property type="evidence" value="ECO:0007669"/>
    <property type="project" value="UniProtKB-KW"/>
</dbReference>
<dbReference type="PROSITE" id="PS00915">
    <property type="entry name" value="PI3_4_KINASE_1"/>
    <property type="match status" value="1"/>
</dbReference>
<dbReference type="GO" id="GO:0006281">
    <property type="term" value="P:DNA repair"/>
    <property type="evidence" value="ECO:0007669"/>
    <property type="project" value="InterPro"/>
</dbReference>
<feature type="domain" description="FATC" evidence="24">
    <location>
        <begin position="2932"/>
        <end position="2964"/>
    </location>
</feature>
<dbReference type="Pfam" id="PF02260">
    <property type="entry name" value="FATC"/>
    <property type="match status" value="1"/>
</dbReference>
<dbReference type="GO" id="GO:0106310">
    <property type="term" value="F:protein serine kinase activity"/>
    <property type="evidence" value="ECO:0007669"/>
    <property type="project" value="RHEA"/>
</dbReference>
<dbReference type="PROSITE" id="PS50290">
    <property type="entry name" value="PI3_4_KINASE_3"/>
    <property type="match status" value="1"/>
</dbReference>
<dbReference type="Proteomes" id="UP000193240">
    <property type="component" value="Unassembled WGS sequence"/>
</dbReference>
<dbReference type="EC" id="2.7.11.1" evidence="5 20"/>
<dbReference type="Gene3D" id="1.10.1070.11">
    <property type="entry name" value="Phosphatidylinositol 3-/4-kinase, catalytic domain"/>
    <property type="match status" value="1"/>
</dbReference>
<keyword evidence="8 20" id="KW-0723">Serine/threonine-protein kinase</keyword>
<reference evidence="25 26" key="1">
    <citation type="journal article" date="2017" name="Genome Announc.">
        <title>Genome sequence of the saprophytic ascomycete Epicoccum nigrum ICMP 19927 strain isolated from New Zealand.</title>
        <authorList>
            <person name="Fokin M."/>
            <person name="Fleetwood D."/>
            <person name="Weir B.S."/>
            <person name="Villas-Boas S.G."/>
        </authorList>
    </citation>
    <scope>NUCLEOTIDE SEQUENCE [LARGE SCALE GENOMIC DNA]</scope>
    <source>
        <strain evidence="25 26">ICMP 19927</strain>
    </source>
</reference>
<evidence type="ECO:0000256" key="19">
    <source>
        <dbReference type="ARBA" id="ARBA00048679"/>
    </source>
</evidence>
<dbReference type="Pfam" id="PF11640">
    <property type="entry name" value="TAN"/>
    <property type="match status" value="1"/>
</dbReference>
<evidence type="ECO:0000256" key="17">
    <source>
        <dbReference type="ARBA" id="ARBA00025079"/>
    </source>
</evidence>
<dbReference type="PANTHER" id="PTHR37079">
    <property type="entry name" value="SERINE/THREONINE-PROTEIN KINASE ATM"/>
    <property type="match status" value="1"/>
</dbReference>
<dbReference type="OMA" id="HACSVIR"/>
<dbReference type="InterPro" id="IPR038980">
    <property type="entry name" value="ATM_plant"/>
</dbReference>
<dbReference type="GO" id="GO:0005524">
    <property type="term" value="F:ATP binding"/>
    <property type="evidence" value="ECO:0007669"/>
    <property type="project" value="UniProtKB-KW"/>
</dbReference>
<gene>
    <name evidence="25" type="ORF">B5807_10637</name>
</gene>
<evidence type="ECO:0000313" key="25">
    <source>
        <dbReference type="EMBL" id="OSS44766.1"/>
    </source>
</evidence>
<dbReference type="GO" id="GO:0006325">
    <property type="term" value="P:chromatin organization"/>
    <property type="evidence" value="ECO:0007669"/>
    <property type="project" value="UniProtKB-KW"/>
</dbReference>
<comment type="similarity">
    <text evidence="3 20">Belongs to the PI3/PI4-kinase family. ATM subfamily.</text>
</comment>
<sequence length="2964" mass="334372">MDITRASIQDAKSKLEAANSVKDNGDALRELIEIIKYNRGRRTLETLGNKAYTALCDTLFEKLDNERQVVLVQRKRKATDNLILCAVAIRHVIVSAVRTVKVKTVTALIDLMIETQPRRDEPRTKLLLEEFPRVLRLLLEHQPHVERLSLAAWEKTVDFCIGCLADSSKDAEVEASNSWSTNLSGRGRTPFDSTDASIARGSPHEPLARTKLTTDEMSRSTDDLIHCLLALVTATNAPIPKKAEAIMTALLYFLKRRHGRGKLAAAALAGINAILARIALQKLDLSKRTIKELLPLMKVMWSEQVLRDEMLITLSYTEAHVSALVADVEDSTTCVDLEAVLDTMYIDYRTRKETTMQQYLEEDHLCFRHLGAADVDTHPLHTLVFSLETEHVRSEGLWETVHIIARFSSMLDKRKRIMAPNRDADGESVPKRARVNYLFDEYARHLTEPRSNAKRAALQVIAFMVQEAPVDEDRLRTLTERLTSCISEENAANAAWAMVALTASAFQQSARQHSLLTFWVAAWQSAARVVTSLALTRTACHLMDVLLKLEIIPFTAVSDTIQLMLQSVELTGPLLLTDSSSSLMTTIMRERAKENPTHQSQTAERIISWMLGKWTPSRLSERTYATMNAHHCNARDVLQIVHTALDMPTALPQPSPFLVLGPISQARSWNTRYNTLAQYLLLLDEDEDFRIREPTRLCTLNVLDLERRLTSTEVRVIEYCNLEVNKTRERWNEACEQSIQNITSGMMRIVTDLCIVASALAGLSDPRDRRVSTLESSTNDLVRSFVSTLSQPQTEQYKIDAVLETYTKNLPYLSSFDKFDTKVFQQLGVDVLSRHLSKALGDRIDIKQSYYAEEDSFMDIDEVDDSQTTSNMASIEIGVPRHAEQAENDIAALRASTTSYMHFIAAVAKDVNKRGNEIPSAFVDYLISLSANELLRSRQFVRHLLHSCLRLSQSDCVKLFEHLSDVLVSPRARDYNTSEVANGMLVEFLIAAALVSKPNESGSEARLLHECIEDMYAYFVKGLEDIGVRRSPHLQDVVATFLHKMLKLHPNFGQDPKLPSVRTALFQLLSESEITVKYHIAERLPSVFEDFVLTTHDQILLDIDSSLPDKNDGLEGISLRLLVLAKLASRWHTLQRSSIYSIFATAGYVGHAARHAQRCISRVAAARGFASPQQLFELFAPQILFTWLDRGNKIASIPYLTFDYKSLADLIRDVEAEAVGQAVMFGRENEVEYLAQQLKTSVVDLLCKNISKAAAYTISWDICKGHFRNKAEPSYADLLRDLVGKDKYYDLVQSQFTQVLGCILQTLNQEEKLGKSLEKRPAFTPAAKVLTEMLNISHSSQDLNTGIEPSFNAYYLPDMLEKLCRRTGDDPVGFWNPSRFTYVMRTLLDRIHPALGSLQARSMIRKIRIVVALAGPVAYEGYPLQMTLQSLRPFLADMQCAEDAVGAMQHLFERGSQYLRQHLNFVTGIGLSTLVSIRVFLNSGHDSTTQQSQHEGTMDTAMRFHTWLASYLKSHADAISLNERSSSVKAFKLITTAASQVRAEGNPVCDSAESKLLLAILNDVKSGRRLLNKTSREVALNLLCQNFQLAPTAREDIFGTDQDAIDYAGLVWESCRRSNVGETYLLWAARVLGRAFSAQGEVRQTVSASRRLISAAHSSKDPLGKMSKENIIREVVDLFYSDERQEVSLAENAIRYLIARLPKNERKHEREVYDAIPDSIGKALMLRVPDPSVPDLIASSEPLEAAAAPTKSKSVACWVRDLAVSLCAVASEDPILGALPAVLHGIEHMAEKLFPYILHLVLLAEYDEERSVRTAISAATVAWFKSCDQKNAPFVCIIIQAVLYLRSQPVPREVTRVERDHWLEIDYLKASQAGIACAMYRTALLFAETYTDQAVVKSASRRSSALIQPPKLPTDLQLAIYKNLDEPDSFYGVDRGSSLSSVLDRLDYEEDGVKSLIFRGARLDSQMRRQNELDLSDTRGTIRSLITLNMNSVTNSLLSNDQFRDKGNDAVESTLHVARKLGQWDIKAPDTNHTESATLFKAFQGLHFAKTAEQARQNLDQQILATMKFLAGRDSSSIPINTRLRTLAALTEADEVLRAENPDYLLDVWDRMKARERWMRAGRYADVRQLLSSRETFFNVLSANNAVIDSLHTRVATIRNMEAEALVSSSTVSRRHGAIQESLASVTYLSDIVPKCKSVGLDIEATAQYEVANVLWDQGEMTTSIRMHQNLIDQTSFESQNVELSLPVLLARLGHHLAEARLAKPDIIMQEYLKPAIKELKGQEQGAGPGQVFHEFALFCDKQLQNPEAAEDLERIRTVMERKKQEFHEFAKLAKTEKSKSMREIYSRSARRAKTWYELDHTEYERMRQAREQFLRQCLENYLLSLAASDEYNNDALRVFALWIEYADTDLANEAVKLYLHKVPSGKFALLMNQLSSRLQDESTPFHKLLLGLVYRICVEHPYHGMHQIFAIRMKLGPITREDVARSKDESARSRQKAAKELADNLKGDNRAKSYWSSIFQSDEVYHNLAMFKGEKESYQQGREIPLDRFEESKELVRIIPNLNVPPATLQIEVRPNMDYDDLPRIQRFKPSMTIANGLSAPKIITAIGTDGKPYKQLFKSGNDDLRQDAIMEQVFDQVSRLLKNHTATRIRDIGIRTYKVLPLSTRSGLMEFVPNTQPLHTWVMPAHEKYYPNDYKPERCRKEIGACQSDSLATRVKVWKKVTDNFHPVMRYFLLERFEDPDEWFERRLAYTRSTAAISILGHVLGLGDRHCHNILLDEKTGEVVHIDLGVSFEAGRVLPIPEVVPFRLTRDLVDGMGYTKTEGVFRRSCEFTMDTLREERESIMTLLNVLRYDPLVNWSVTPTKAKRMQEGDATNTARGQSVLPGGTPAPPGSVVEAADAVHESLKKKEKEEQAGEAGRALSVVERKLSKTMSTQATVNELIQQATDEKNLAVLYMGWASYA</sequence>
<keyword evidence="11 20" id="KW-0227">DNA damage</keyword>